<gene>
    <name evidence="1" type="ORF">B0A64_23225</name>
</gene>
<dbReference type="InterPro" id="IPR013431">
    <property type="entry name" value="Delta_60_rpt"/>
</dbReference>
<dbReference type="NCBIfam" id="TIGR02608">
    <property type="entry name" value="delta_60_rpt"/>
    <property type="match status" value="10"/>
</dbReference>
<dbReference type="Pfam" id="PF17164">
    <property type="entry name" value="DUF5122"/>
    <property type="match status" value="13"/>
</dbReference>
<dbReference type="SUPFAM" id="SSF101898">
    <property type="entry name" value="NHL repeat"/>
    <property type="match status" value="2"/>
</dbReference>
<dbReference type="Gene3D" id="2.80.10.50">
    <property type="match status" value="7"/>
</dbReference>
<dbReference type="AlphaFoldDB" id="A0A227NL85"/>
<accession>A0A227NL85</accession>
<dbReference type="NCBIfam" id="NF033708">
    <property type="entry name" value="T9SS_Cterm_ChiA"/>
    <property type="match status" value="1"/>
</dbReference>
<keyword evidence="2" id="KW-1185">Reference proteome</keyword>
<dbReference type="PANTHER" id="PTHR42754">
    <property type="entry name" value="ENDOGLUCANASE"/>
    <property type="match status" value="1"/>
</dbReference>
<dbReference type="Proteomes" id="UP000214684">
    <property type="component" value="Unassembled WGS sequence"/>
</dbReference>
<reference evidence="1 2" key="1">
    <citation type="submission" date="2016-11" db="EMBL/GenBank/DDBJ databases">
        <title>Whole genomes of Flavobacteriaceae.</title>
        <authorList>
            <person name="Stine C."/>
            <person name="Li C."/>
            <person name="Tadesse D."/>
        </authorList>
    </citation>
    <scope>NUCLEOTIDE SEQUENCE [LARGE SCALE GENOMIC DNA]</scope>
    <source>
        <strain evidence="1 2">DSM 24704</strain>
    </source>
</reference>
<proteinExistence type="predicted"/>
<comment type="caution">
    <text evidence="1">The sequence shown here is derived from an EMBL/GenBank/DDBJ whole genome shotgun (WGS) entry which is preliminary data.</text>
</comment>
<dbReference type="PANTHER" id="PTHR42754:SF1">
    <property type="entry name" value="LIPOPROTEIN"/>
    <property type="match status" value="1"/>
</dbReference>
<organism evidence="1 2">
    <name type="scientific">Flavobacterium araucananum</name>
    <dbReference type="NCBI Taxonomy" id="946678"/>
    <lineage>
        <taxon>Bacteria</taxon>
        <taxon>Pseudomonadati</taxon>
        <taxon>Bacteroidota</taxon>
        <taxon>Flavobacteriia</taxon>
        <taxon>Flavobacteriales</taxon>
        <taxon>Flavobacteriaceae</taxon>
        <taxon>Flavobacterium</taxon>
    </lineage>
</organism>
<evidence type="ECO:0000313" key="1">
    <source>
        <dbReference type="EMBL" id="OXE97568.1"/>
    </source>
</evidence>
<sequence length="1277" mass="138871">MFFIQISVYAQQGKVDITFNTVDNGLNGDGFDNTIRTLALQSDDKLIVGGDYLSLNGIPNSYLCRLKPDGIIDESFNTGAGIKGKVYDSYLQKDRKIILAGNFTAYNGKSTGRLIRLNEDGSQDETFNTSTGATNGIIYKVCPQPDGKIIIAGSFTKYNTTTVNRIARILPNGALDPAFNTGSGAAANITQVEVLANEKIIVSGNFSSFNGVTANRIARLFPDGTVDRSFDSGSGFNDDINAMVLQPDGKIILGGKFTTYNEITTNRIVRLNEDATVDDSFFTGLGLTADAVQVLKTDRSGSIMVGGSFKGFYNGTEVNRMFFLHSDGTLNPNFDMGSGPGSASVLALANAPDGSWYIAGSFSVFDGQNQGKLAKVNASGEHDTAYLAAGIGFDNAVLKVLPLAENKTMVLGSFTKFNATIAPGITRLLENGSADATFNAGQSGANNLIKTAVLQADGKIIFAGNFTKYNEISSNRIIRILPDGAIDPTFVTGSGFKSQVYAIAMQDEKVIVAGNFTTYKDTPAPRIVRLLENGLRDPGFNVGLGANAIVETLLVQPDGKILVGGRFTSFDGQAFLCLVRLNYNGSIDSEFNVGTGFDKIVYTLALQSDQKIIVGGSFLSYNGLSQKRILRLNPNGSLDPTFESGAGFNKGDVLSLLIQPDDKILVAGTFSGTYKTTPSLRLMRLLKSGDYDPSFQADLNGKVSTMSFSADHKLVIGGDFNSVSGLAKHRIARLKLCLETTIWNGNSWSNGFPSGGKELVFQADYPNLQTANVCSCTIEEAKTVTLLSSNTLGLEFDYSGAGILVLEDSASLYQSDDEIQNTGIVQIKRKSSPILKFDFTYWSSPVANQKLVAVSPNTLPDKYFSFDYVSNDWNQQDPSDVMIAAKGYIIRGPQDFSTTVPSPFEATFMGIPNTGKFNLDLGNSDSFNLIGNPYPSALSADLFLLQNQLNIKGALYFWTHNTPFENNEYTSGDYAVYNLVGGVGTRGSLSTGVNKTTPDGTIASGQAFFVASKKKGTVAFSNSMRIQEQNSTFFKPAQNPKINTSKEKQTSKIERHRIWLNLENKRNVFKQILIGYIPEATNWYDEDYDAVSFNGNQYADFYSIVENKNLAIQGRALPFATTDIVHLGYQTTIADEFTISIDKSDGELIHQSIYIEDKTTGFVHDLRKSNYTFTTASGTFADRFIVRYTAKTLAIDDFENRKKEILVSVKNKVITITTSKQNIREVAVFSVSGKLLYHKKKIGNTQLQIQNIAPGEQVLLVKVILENDDTSTSKIVF</sequence>
<name>A0A227NL85_9FLAO</name>
<protein>
    <submittedName>
        <fullName evidence="1">Calcium-binding protein</fullName>
    </submittedName>
</protein>
<dbReference type="EMBL" id="MUGS01000073">
    <property type="protein sequence ID" value="OXE97568.1"/>
    <property type="molecule type" value="Genomic_DNA"/>
</dbReference>
<evidence type="ECO:0000313" key="2">
    <source>
        <dbReference type="Proteomes" id="UP000214684"/>
    </source>
</evidence>